<dbReference type="EC" id="2.7.7.18" evidence="11"/>
<dbReference type="GO" id="GO:0004515">
    <property type="term" value="F:nicotinate-nucleotide adenylyltransferase activity"/>
    <property type="evidence" value="ECO:0007669"/>
    <property type="project" value="UniProtKB-EC"/>
</dbReference>
<evidence type="ECO:0000259" key="12">
    <source>
        <dbReference type="Pfam" id="PF01467"/>
    </source>
</evidence>
<dbReference type="NCBIfam" id="TIGR00482">
    <property type="entry name" value="nicotinate (nicotinamide) nucleotide adenylyltransferase"/>
    <property type="match status" value="1"/>
</dbReference>
<evidence type="ECO:0000256" key="7">
    <source>
        <dbReference type="ARBA" id="ARBA00022741"/>
    </source>
</evidence>
<protein>
    <recommendedName>
        <fullName evidence="11">Probable nicotinate-nucleotide adenylyltransferase</fullName>
        <ecNumber evidence="11">2.7.7.18</ecNumber>
    </recommendedName>
    <alternativeName>
        <fullName evidence="11">Deamido-NAD(+) diphosphorylase</fullName>
    </alternativeName>
    <alternativeName>
        <fullName evidence="11">Deamido-NAD(+) pyrophosphorylase</fullName>
    </alternativeName>
    <alternativeName>
        <fullName evidence="11">Nicotinate mononucleotide adenylyltransferase</fullName>
        <shortName evidence="11">NaMN adenylyltransferase</shortName>
    </alternativeName>
</protein>
<evidence type="ECO:0000256" key="6">
    <source>
        <dbReference type="ARBA" id="ARBA00022695"/>
    </source>
</evidence>
<evidence type="ECO:0000256" key="1">
    <source>
        <dbReference type="ARBA" id="ARBA00002324"/>
    </source>
</evidence>
<dbReference type="Gene3D" id="3.40.50.620">
    <property type="entry name" value="HUPs"/>
    <property type="match status" value="1"/>
</dbReference>
<comment type="function">
    <text evidence="1 11">Catalyzes the reversible adenylation of nicotinate mononucleotide (NaMN) to nicotinic acid adenine dinucleotide (NaAD).</text>
</comment>
<dbReference type="NCBIfam" id="NF000839">
    <property type="entry name" value="PRK00071.1-1"/>
    <property type="match status" value="1"/>
</dbReference>
<keyword evidence="14" id="KW-1185">Reference proteome</keyword>
<dbReference type="InterPro" id="IPR004821">
    <property type="entry name" value="Cyt_trans-like"/>
</dbReference>
<dbReference type="NCBIfam" id="TIGR00125">
    <property type="entry name" value="cyt_tran_rel"/>
    <property type="match status" value="1"/>
</dbReference>
<evidence type="ECO:0000256" key="10">
    <source>
        <dbReference type="ARBA" id="ARBA00048721"/>
    </source>
</evidence>
<gene>
    <name evidence="11 13" type="primary">nadD</name>
    <name evidence="13" type="ORF">FcAc13_02035</name>
</gene>
<dbReference type="PANTHER" id="PTHR39321:SF3">
    <property type="entry name" value="PHOSPHOPANTETHEINE ADENYLYLTRANSFERASE"/>
    <property type="match status" value="1"/>
</dbReference>
<comment type="caution">
    <text evidence="13">The sequence shown here is derived from an EMBL/GenBank/DDBJ whole genome shotgun (WGS) entry which is preliminary data.</text>
</comment>
<dbReference type="EMBL" id="JABURY010000006">
    <property type="protein sequence ID" value="MBC9130082.1"/>
    <property type="molecule type" value="Genomic_DNA"/>
</dbReference>
<keyword evidence="6 11" id="KW-0548">Nucleotidyltransferase</keyword>
<comment type="catalytic activity">
    <reaction evidence="10 11">
        <text>nicotinate beta-D-ribonucleotide + ATP + H(+) = deamido-NAD(+) + diphosphate</text>
        <dbReference type="Rhea" id="RHEA:22860"/>
        <dbReference type="ChEBI" id="CHEBI:15378"/>
        <dbReference type="ChEBI" id="CHEBI:30616"/>
        <dbReference type="ChEBI" id="CHEBI:33019"/>
        <dbReference type="ChEBI" id="CHEBI:57502"/>
        <dbReference type="ChEBI" id="CHEBI:58437"/>
        <dbReference type="EC" id="2.7.7.18"/>
    </reaction>
</comment>
<dbReference type="CDD" id="cd02165">
    <property type="entry name" value="NMNAT"/>
    <property type="match status" value="1"/>
</dbReference>
<dbReference type="InterPro" id="IPR014729">
    <property type="entry name" value="Rossmann-like_a/b/a_fold"/>
</dbReference>
<comment type="pathway">
    <text evidence="2 11">Cofactor biosynthesis; NAD(+) biosynthesis; deamido-NAD(+) from nicotinate D-ribonucleotide: step 1/1.</text>
</comment>
<evidence type="ECO:0000256" key="4">
    <source>
        <dbReference type="ARBA" id="ARBA00022642"/>
    </source>
</evidence>
<dbReference type="Pfam" id="PF01467">
    <property type="entry name" value="CTP_transf_like"/>
    <property type="match status" value="1"/>
</dbReference>
<evidence type="ECO:0000256" key="9">
    <source>
        <dbReference type="ARBA" id="ARBA00023027"/>
    </source>
</evidence>
<name>A0ABR7QV31_9GAMM</name>
<dbReference type="InterPro" id="IPR005248">
    <property type="entry name" value="NadD/NMNAT"/>
</dbReference>
<dbReference type="PANTHER" id="PTHR39321">
    <property type="entry name" value="NICOTINATE-NUCLEOTIDE ADENYLYLTRANSFERASE-RELATED"/>
    <property type="match status" value="1"/>
</dbReference>
<evidence type="ECO:0000313" key="13">
    <source>
        <dbReference type="EMBL" id="MBC9130082.1"/>
    </source>
</evidence>
<dbReference type="Proteomes" id="UP000651208">
    <property type="component" value="Unassembled WGS sequence"/>
</dbReference>
<dbReference type="HAMAP" id="MF_00244">
    <property type="entry name" value="NaMN_adenylyltr"/>
    <property type="match status" value="1"/>
</dbReference>
<accession>A0ABR7QV31</accession>
<keyword evidence="4 11" id="KW-0662">Pyridine nucleotide biosynthesis</keyword>
<keyword evidence="8 11" id="KW-0067">ATP-binding</keyword>
<sequence>MSGHLTALFGGTFDPIHYGHLLPSMALAKEINLTHISLLPNYIPPHKAQPKATTAQRLAMIKLAIEDYPLFSIDVREITHAKPNRPSYTIDTLQNWRSEYGEHKSLAFIIGQDSLCNLPKWYHWQSLLDYCHLLICPRPGFTNTTDNLQLQKWLLQHSTKNITDLQQNPCGSIYFANTPLKAISATEIRQHIENRQDYQSLLPPKVWQYIQTQHLYGA</sequence>
<reference evidence="13 14" key="1">
    <citation type="submission" date="2020-06" db="EMBL/GenBank/DDBJ databases">
        <title>Frischella cerana isolated from Apis cerana gut homogenate.</title>
        <authorList>
            <person name="Wolter L.A."/>
            <person name="Suenami S."/>
            <person name="Miyazaki R."/>
        </authorList>
    </citation>
    <scope>NUCLEOTIDE SEQUENCE [LARGE SCALE GENOMIC DNA]</scope>
    <source>
        <strain evidence="13 14">Ac13</strain>
    </source>
</reference>
<evidence type="ECO:0000256" key="5">
    <source>
        <dbReference type="ARBA" id="ARBA00022679"/>
    </source>
</evidence>
<evidence type="ECO:0000256" key="2">
    <source>
        <dbReference type="ARBA" id="ARBA00005019"/>
    </source>
</evidence>
<organism evidence="13 14">
    <name type="scientific">Frischella japonica</name>
    <dbReference type="NCBI Taxonomy" id="2741544"/>
    <lineage>
        <taxon>Bacteria</taxon>
        <taxon>Pseudomonadati</taxon>
        <taxon>Pseudomonadota</taxon>
        <taxon>Gammaproteobacteria</taxon>
        <taxon>Orbales</taxon>
        <taxon>Orbaceae</taxon>
        <taxon>Frischella</taxon>
    </lineage>
</organism>
<proteinExistence type="inferred from homology"/>
<evidence type="ECO:0000313" key="14">
    <source>
        <dbReference type="Proteomes" id="UP000651208"/>
    </source>
</evidence>
<keyword evidence="5 11" id="KW-0808">Transferase</keyword>
<keyword evidence="7 11" id="KW-0547">Nucleotide-binding</keyword>
<dbReference type="SUPFAM" id="SSF52374">
    <property type="entry name" value="Nucleotidylyl transferase"/>
    <property type="match status" value="1"/>
</dbReference>
<evidence type="ECO:0000256" key="3">
    <source>
        <dbReference type="ARBA" id="ARBA00009014"/>
    </source>
</evidence>
<evidence type="ECO:0000256" key="8">
    <source>
        <dbReference type="ARBA" id="ARBA00022840"/>
    </source>
</evidence>
<keyword evidence="9 11" id="KW-0520">NAD</keyword>
<comment type="similarity">
    <text evidence="3 11">Belongs to the NadD family.</text>
</comment>
<evidence type="ECO:0000256" key="11">
    <source>
        <dbReference type="HAMAP-Rule" id="MF_00244"/>
    </source>
</evidence>
<dbReference type="RefSeq" id="WP_187754529.1">
    <property type="nucleotide sequence ID" value="NZ_JABURY010000006.1"/>
</dbReference>
<feature type="domain" description="Cytidyltransferase-like" evidence="12">
    <location>
        <begin position="8"/>
        <end position="190"/>
    </location>
</feature>